<dbReference type="Proteomes" id="UP000247498">
    <property type="component" value="Unassembled WGS sequence"/>
</dbReference>
<sequence length="92" mass="9592">MATLAKLHTFLETPMAKIMPSFLAATGFSFAAIYANKAIFNVAPNSLSPDFVAAAAEKEGIAERISAPAVFLNPIRRGINGGVRGPDDVATA</sequence>
<dbReference type="AlphaFoldDB" id="A0A2V0PBQ1"/>
<dbReference type="STRING" id="307507.A0A2V0PBQ1"/>
<reference evidence="1 2" key="1">
    <citation type="journal article" date="2018" name="Sci. Rep.">
        <title>Raphidocelis subcapitata (=Pseudokirchneriella subcapitata) provides an insight into genome evolution and environmental adaptations in the Sphaeropleales.</title>
        <authorList>
            <person name="Suzuki S."/>
            <person name="Yamaguchi H."/>
            <person name="Nakajima N."/>
            <person name="Kawachi M."/>
        </authorList>
    </citation>
    <scope>NUCLEOTIDE SEQUENCE [LARGE SCALE GENOMIC DNA]</scope>
    <source>
        <strain evidence="1 2">NIES-35</strain>
    </source>
</reference>
<evidence type="ECO:0000313" key="1">
    <source>
        <dbReference type="EMBL" id="GBF95323.1"/>
    </source>
</evidence>
<dbReference type="EMBL" id="BDRX01000063">
    <property type="protein sequence ID" value="GBF95323.1"/>
    <property type="molecule type" value="Genomic_DNA"/>
</dbReference>
<dbReference type="OrthoDB" id="541410at2759"/>
<proteinExistence type="predicted"/>
<gene>
    <name evidence="1" type="ORF">Rsub_07751</name>
</gene>
<name>A0A2V0PBQ1_9CHLO</name>
<dbReference type="InParanoid" id="A0A2V0PBQ1"/>
<protein>
    <submittedName>
        <fullName evidence="1">Uncharacterized protein</fullName>
    </submittedName>
</protein>
<organism evidence="1 2">
    <name type="scientific">Raphidocelis subcapitata</name>
    <dbReference type="NCBI Taxonomy" id="307507"/>
    <lineage>
        <taxon>Eukaryota</taxon>
        <taxon>Viridiplantae</taxon>
        <taxon>Chlorophyta</taxon>
        <taxon>core chlorophytes</taxon>
        <taxon>Chlorophyceae</taxon>
        <taxon>CS clade</taxon>
        <taxon>Sphaeropleales</taxon>
        <taxon>Selenastraceae</taxon>
        <taxon>Raphidocelis</taxon>
    </lineage>
</organism>
<accession>A0A2V0PBQ1</accession>
<comment type="caution">
    <text evidence="1">The sequence shown here is derived from an EMBL/GenBank/DDBJ whole genome shotgun (WGS) entry which is preliminary data.</text>
</comment>
<evidence type="ECO:0000313" key="2">
    <source>
        <dbReference type="Proteomes" id="UP000247498"/>
    </source>
</evidence>
<keyword evidence="2" id="KW-1185">Reference proteome</keyword>